<feature type="active site" description="N6-AMP-lysine intermediate" evidence="15">
    <location>
        <position position="114"/>
    </location>
</feature>
<evidence type="ECO:0000256" key="16">
    <source>
        <dbReference type="RuleBase" id="RU000618"/>
    </source>
</evidence>
<dbReference type="InterPro" id="IPR003583">
    <property type="entry name" value="Hlx-hairpin-Hlx_DNA-bd_motif"/>
</dbReference>
<dbReference type="GO" id="GO:0006260">
    <property type="term" value="P:DNA replication"/>
    <property type="evidence" value="ECO:0007669"/>
    <property type="project" value="UniProtKB-KW"/>
</dbReference>
<keyword evidence="6 15" id="KW-0479">Metal-binding</keyword>
<dbReference type="PANTHER" id="PTHR23389">
    <property type="entry name" value="CHROMOSOME TRANSMISSION FIDELITY FACTOR 18"/>
    <property type="match status" value="1"/>
</dbReference>
<dbReference type="PROSITE" id="PS50172">
    <property type="entry name" value="BRCT"/>
    <property type="match status" value="1"/>
</dbReference>
<accession>A0A2G6KEL7</accession>
<feature type="binding site" evidence="15">
    <location>
        <begin position="81"/>
        <end position="82"/>
    </location>
    <ligand>
        <name>NAD(+)</name>
        <dbReference type="ChEBI" id="CHEBI:57540"/>
    </ligand>
</feature>
<dbReference type="EMBL" id="PDSL01000022">
    <property type="protein sequence ID" value="PIE34116.1"/>
    <property type="molecule type" value="Genomic_DNA"/>
</dbReference>
<dbReference type="Pfam" id="PF03120">
    <property type="entry name" value="OB_DNA_ligase"/>
    <property type="match status" value="1"/>
</dbReference>
<dbReference type="InterPro" id="IPR010994">
    <property type="entry name" value="RuvA_2-like"/>
</dbReference>
<dbReference type="Proteomes" id="UP000230914">
    <property type="component" value="Unassembled WGS sequence"/>
</dbReference>
<dbReference type="Gene3D" id="6.20.10.30">
    <property type="match status" value="1"/>
</dbReference>
<dbReference type="EC" id="6.5.1.2" evidence="2 15"/>
<gene>
    <name evidence="15" type="primary">ligA</name>
    <name evidence="18" type="ORF">CSA55_01360</name>
</gene>
<dbReference type="GO" id="GO:0003911">
    <property type="term" value="F:DNA ligase (NAD+) activity"/>
    <property type="evidence" value="ECO:0007669"/>
    <property type="project" value="UniProtKB-UniRule"/>
</dbReference>
<dbReference type="GO" id="GO:0006281">
    <property type="term" value="P:DNA repair"/>
    <property type="evidence" value="ECO:0007669"/>
    <property type="project" value="UniProtKB-KW"/>
</dbReference>
<dbReference type="PROSITE" id="PS01056">
    <property type="entry name" value="DNA_LIGASE_N2"/>
    <property type="match status" value="1"/>
</dbReference>
<evidence type="ECO:0000313" key="18">
    <source>
        <dbReference type="EMBL" id="PIE34116.1"/>
    </source>
</evidence>
<dbReference type="NCBIfam" id="NF005932">
    <property type="entry name" value="PRK07956.1"/>
    <property type="match status" value="1"/>
</dbReference>
<evidence type="ECO:0000256" key="1">
    <source>
        <dbReference type="ARBA" id="ARBA00004067"/>
    </source>
</evidence>
<evidence type="ECO:0000256" key="9">
    <source>
        <dbReference type="ARBA" id="ARBA00022842"/>
    </source>
</evidence>
<keyword evidence="10 15" id="KW-0520">NAD</keyword>
<dbReference type="Pfam" id="PF12826">
    <property type="entry name" value="HHH_2"/>
    <property type="match status" value="1"/>
</dbReference>
<dbReference type="SUPFAM" id="SSF47781">
    <property type="entry name" value="RuvA domain 2-like"/>
    <property type="match status" value="1"/>
</dbReference>
<dbReference type="Gene3D" id="1.10.287.610">
    <property type="entry name" value="Helix hairpin bin"/>
    <property type="match status" value="1"/>
</dbReference>
<feature type="binding site" evidence="15">
    <location>
        <begin position="32"/>
        <end position="36"/>
    </location>
    <ligand>
        <name>NAD(+)</name>
        <dbReference type="ChEBI" id="CHEBI:57540"/>
    </ligand>
</feature>
<keyword evidence="4 15" id="KW-0436">Ligase</keyword>
<dbReference type="PIRSF" id="PIRSF001604">
    <property type="entry name" value="LigA"/>
    <property type="match status" value="1"/>
</dbReference>
<keyword evidence="12 15" id="KW-0464">Manganese</keyword>
<feature type="binding site" evidence="15">
    <location>
        <position position="429"/>
    </location>
    <ligand>
        <name>Zn(2+)</name>
        <dbReference type="ChEBI" id="CHEBI:29105"/>
    </ligand>
</feature>
<dbReference type="InterPro" id="IPR001679">
    <property type="entry name" value="DNA_ligase"/>
</dbReference>
<dbReference type="InterPro" id="IPR018239">
    <property type="entry name" value="DNA_ligase_AS"/>
</dbReference>
<comment type="similarity">
    <text evidence="14 15">Belongs to the NAD-dependent DNA ligase family. LigA subfamily.</text>
</comment>
<feature type="binding site" evidence="15">
    <location>
        <position position="112"/>
    </location>
    <ligand>
        <name>NAD(+)</name>
        <dbReference type="ChEBI" id="CHEBI:57540"/>
    </ligand>
</feature>
<feature type="binding site" evidence="15">
    <location>
        <position position="405"/>
    </location>
    <ligand>
        <name>Zn(2+)</name>
        <dbReference type="ChEBI" id="CHEBI:29105"/>
    </ligand>
</feature>
<dbReference type="SUPFAM" id="SSF50249">
    <property type="entry name" value="Nucleic acid-binding proteins"/>
    <property type="match status" value="1"/>
</dbReference>
<evidence type="ECO:0000256" key="10">
    <source>
        <dbReference type="ARBA" id="ARBA00023027"/>
    </source>
</evidence>
<dbReference type="Gene3D" id="3.30.470.30">
    <property type="entry name" value="DNA ligase/mRNA capping enzyme"/>
    <property type="match status" value="1"/>
</dbReference>
<dbReference type="InterPro" id="IPR036420">
    <property type="entry name" value="BRCT_dom_sf"/>
</dbReference>
<evidence type="ECO:0000313" key="19">
    <source>
        <dbReference type="Proteomes" id="UP000230914"/>
    </source>
</evidence>
<evidence type="ECO:0000256" key="14">
    <source>
        <dbReference type="ARBA" id="ARBA00060881"/>
    </source>
</evidence>
<dbReference type="InterPro" id="IPR004150">
    <property type="entry name" value="NAD_DNA_ligase_OB"/>
</dbReference>
<dbReference type="CDD" id="cd00114">
    <property type="entry name" value="LIGANc"/>
    <property type="match status" value="1"/>
</dbReference>
<reference evidence="18 19" key="1">
    <citation type="submission" date="2017-10" db="EMBL/GenBank/DDBJ databases">
        <title>Novel microbial diversity and functional potential in the marine mammal oral microbiome.</title>
        <authorList>
            <person name="Dudek N.K."/>
            <person name="Sun C.L."/>
            <person name="Burstein D."/>
            <person name="Kantor R.S."/>
            <person name="Aliaga Goltsman D.S."/>
            <person name="Bik E.M."/>
            <person name="Thomas B.C."/>
            <person name="Banfield J.F."/>
            <person name="Relman D.A."/>
        </authorList>
    </citation>
    <scope>NUCLEOTIDE SEQUENCE [LARGE SCALE GENOMIC DNA]</scope>
    <source>
        <strain evidence="18">DOLJORAL78_61_10</strain>
    </source>
</reference>
<keyword evidence="9 15" id="KW-0460">Magnesium</keyword>
<evidence type="ECO:0000256" key="2">
    <source>
        <dbReference type="ARBA" id="ARBA00012722"/>
    </source>
</evidence>
<dbReference type="FunFam" id="3.30.470.30:FF:000001">
    <property type="entry name" value="DNA ligase"/>
    <property type="match status" value="1"/>
</dbReference>
<evidence type="ECO:0000256" key="13">
    <source>
        <dbReference type="ARBA" id="ARBA00034005"/>
    </source>
</evidence>
<sequence>MSDIEGRIVELRAQIARHNRLYHELDEPEIPDADYDALVRELRDLESAHPELAAPDSPSQMVGGAASATFAPVTHAVAMTSLDNAMDADELRAWADRVDRGLDGDVGSYVVEPKIDGLAISLRYEDGQLVTAATRGDGRVGEDVTANVRTIGDVPHRLAGAPSVVEVRGEIYMPISVFDDLNEGFRQAGQKVLANPRNAAAGTLRQKDPAVAASRRLSLWAYQLGEVIGGPELTTHAATLEFMTGLGFPVNDHIVACTTIDEVIETCHDLERHRHDLGYEIDGAVVKIDDRARQERLGHTSRAPRWAIAYKFPPEERTTTLIDIQISVGRTGRVTPFAVLEPVVVAGSTVSMATLHNADQVAAKDVRPGDTVIVRKAGDVIPEVVGPVLSLRPEGATPWRFPRTCLCSDDSILVRLNDEADTRCVNPSCRFQRDQKLAYWASRGAMDIEGLGERTIIQLTEAGLVADVADLYSLTRDEIGALEGFAELSTDNLISAIAESKDRPAHRVLTALGIRHVGPTVAAALVGRFGRLDTIWEASDDDLTAIDGIGDAVVNSIRVWWAQPANRDLVARLAGAGVNMGSEAEIVTASDETGPLTGKSIVITGTVPGHTRSSARAEVTQRGGTSPSAVSASTFALVVGAGAGASKLSAAERWGIPIVDVEGFDELLSSGELPT</sequence>
<comment type="caution">
    <text evidence="18">The sequence shown here is derived from an EMBL/GenBank/DDBJ whole genome shotgun (WGS) entry which is preliminary data.</text>
</comment>
<evidence type="ECO:0000256" key="4">
    <source>
        <dbReference type="ARBA" id="ARBA00022598"/>
    </source>
</evidence>
<dbReference type="FunFam" id="1.10.150.20:FF:000007">
    <property type="entry name" value="DNA ligase"/>
    <property type="match status" value="1"/>
</dbReference>
<dbReference type="SUPFAM" id="SSF56091">
    <property type="entry name" value="DNA ligase/mRNA capping enzyme, catalytic domain"/>
    <property type="match status" value="1"/>
</dbReference>
<dbReference type="SMART" id="SM00278">
    <property type="entry name" value="HhH1"/>
    <property type="match status" value="3"/>
</dbReference>
<dbReference type="Gene3D" id="3.40.50.10190">
    <property type="entry name" value="BRCT domain"/>
    <property type="match status" value="1"/>
</dbReference>
<feature type="binding site" evidence="15">
    <location>
        <position position="170"/>
    </location>
    <ligand>
        <name>NAD(+)</name>
        <dbReference type="ChEBI" id="CHEBI:57540"/>
    </ligand>
</feature>
<dbReference type="Pfam" id="PF01653">
    <property type="entry name" value="DNA_ligase_aden"/>
    <property type="match status" value="1"/>
</dbReference>
<keyword evidence="8 15" id="KW-0862">Zinc</keyword>
<dbReference type="SUPFAM" id="SSF52113">
    <property type="entry name" value="BRCT domain"/>
    <property type="match status" value="1"/>
</dbReference>
<feature type="binding site" evidence="15">
    <location>
        <position position="407"/>
    </location>
    <ligand>
        <name>Zn(2+)</name>
        <dbReference type="ChEBI" id="CHEBI:29105"/>
    </ligand>
</feature>
<dbReference type="SMART" id="SM00532">
    <property type="entry name" value="LIGANc"/>
    <property type="match status" value="1"/>
</dbReference>
<dbReference type="PROSITE" id="PS01055">
    <property type="entry name" value="DNA_LIGASE_N1"/>
    <property type="match status" value="1"/>
</dbReference>
<keyword evidence="11 15" id="KW-0234">DNA repair</keyword>
<evidence type="ECO:0000256" key="11">
    <source>
        <dbReference type="ARBA" id="ARBA00023204"/>
    </source>
</evidence>
<comment type="catalytic activity">
    <reaction evidence="13 15 16">
        <text>NAD(+) + (deoxyribonucleotide)n-3'-hydroxyl + 5'-phospho-(deoxyribonucleotide)m = (deoxyribonucleotide)n+m + AMP + beta-nicotinamide D-nucleotide.</text>
        <dbReference type="EC" id="6.5.1.2"/>
    </reaction>
</comment>
<dbReference type="InterPro" id="IPR013839">
    <property type="entry name" value="DNAligase_adenylation"/>
</dbReference>
<evidence type="ECO:0000256" key="3">
    <source>
        <dbReference type="ARBA" id="ARBA00013308"/>
    </source>
</evidence>
<evidence type="ECO:0000256" key="12">
    <source>
        <dbReference type="ARBA" id="ARBA00023211"/>
    </source>
</evidence>
<evidence type="ECO:0000256" key="6">
    <source>
        <dbReference type="ARBA" id="ARBA00022723"/>
    </source>
</evidence>
<dbReference type="SMART" id="SM00292">
    <property type="entry name" value="BRCT"/>
    <property type="match status" value="1"/>
</dbReference>
<keyword evidence="5 15" id="KW-0235">DNA replication</keyword>
<proteinExistence type="inferred from homology"/>
<dbReference type="InterPro" id="IPR001357">
    <property type="entry name" value="BRCT_dom"/>
</dbReference>
<feature type="domain" description="BRCT" evidence="17">
    <location>
        <begin position="591"/>
        <end position="675"/>
    </location>
</feature>
<dbReference type="NCBIfam" id="TIGR00575">
    <property type="entry name" value="dnlj"/>
    <property type="match status" value="1"/>
</dbReference>
<feature type="binding site" evidence="15">
    <location>
        <position position="311"/>
    </location>
    <ligand>
        <name>NAD(+)</name>
        <dbReference type="ChEBI" id="CHEBI:57540"/>
    </ligand>
</feature>
<dbReference type="Gene3D" id="2.40.50.140">
    <property type="entry name" value="Nucleic acid-binding proteins"/>
    <property type="match status" value="1"/>
</dbReference>
<protein>
    <recommendedName>
        <fullName evidence="3 15">DNA ligase</fullName>
        <ecNumber evidence="2 15">6.5.1.2</ecNumber>
    </recommendedName>
    <alternativeName>
        <fullName evidence="15">Polydeoxyribonucleotide synthase [NAD(+)]</fullName>
    </alternativeName>
</protein>
<organism evidence="18 19">
    <name type="scientific">Ilumatobacter coccineus</name>
    <dbReference type="NCBI Taxonomy" id="467094"/>
    <lineage>
        <taxon>Bacteria</taxon>
        <taxon>Bacillati</taxon>
        <taxon>Actinomycetota</taxon>
        <taxon>Acidimicrobiia</taxon>
        <taxon>Acidimicrobiales</taxon>
        <taxon>Ilumatobacteraceae</taxon>
        <taxon>Ilumatobacter</taxon>
    </lineage>
</organism>
<dbReference type="AlphaFoldDB" id="A0A2G6KEL7"/>
<dbReference type="InterPro" id="IPR041663">
    <property type="entry name" value="DisA/LigA_HHH"/>
</dbReference>
<feature type="binding site" evidence="15">
    <location>
        <position position="135"/>
    </location>
    <ligand>
        <name>NAD(+)</name>
        <dbReference type="ChEBI" id="CHEBI:57540"/>
    </ligand>
</feature>
<evidence type="ECO:0000256" key="7">
    <source>
        <dbReference type="ARBA" id="ARBA00022763"/>
    </source>
</evidence>
<dbReference type="GO" id="GO:0046872">
    <property type="term" value="F:metal ion binding"/>
    <property type="evidence" value="ECO:0007669"/>
    <property type="project" value="UniProtKB-KW"/>
</dbReference>
<comment type="function">
    <text evidence="1 15">DNA ligase that catalyzes the formation of phosphodiester linkages between 5'-phosphoryl and 3'-hydroxyl groups in double-stranded DNA using NAD as a coenzyme and as the energy source for the reaction. It is essential for DNA replication and repair of damaged DNA.</text>
</comment>
<dbReference type="Pfam" id="PF00533">
    <property type="entry name" value="BRCT"/>
    <property type="match status" value="1"/>
</dbReference>
<dbReference type="Gene3D" id="1.10.150.20">
    <property type="entry name" value="5' to 3' exonuclease, C-terminal subdomain"/>
    <property type="match status" value="2"/>
</dbReference>
<dbReference type="FunFam" id="2.40.50.140:FF:000012">
    <property type="entry name" value="DNA ligase"/>
    <property type="match status" value="1"/>
</dbReference>
<evidence type="ECO:0000256" key="15">
    <source>
        <dbReference type="HAMAP-Rule" id="MF_01588"/>
    </source>
</evidence>
<dbReference type="HAMAP" id="MF_01588">
    <property type="entry name" value="DNA_ligase_A"/>
    <property type="match status" value="1"/>
</dbReference>
<dbReference type="InterPro" id="IPR013840">
    <property type="entry name" value="DNAligase_N"/>
</dbReference>
<keyword evidence="7 15" id="KW-0227">DNA damage</keyword>
<dbReference type="InterPro" id="IPR012340">
    <property type="entry name" value="NA-bd_OB-fold"/>
</dbReference>
<feature type="binding site" evidence="15">
    <location>
        <position position="424"/>
    </location>
    <ligand>
        <name>Zn(2+)</name>
        <dbReference type="ChEBI" id="CHEBI:29105"/>
    </ligand>
</feature>
<evidence type="ECO:0000259" key="17">
    <source>
        <dbReference type="PROSITE" id="PS50172"/>
    </source>
</evidence>
<feature type="binding site" evidence="15">
    <location>
        <position position="287"/>
    </location>
    <ligand>
        <name>NAD(+)</name>
        <dbReference type="ChEBI" id="CHEBI:57540"/>
    </ligand>
</feature>
<evidence type="ECO:0000256" key="8">
    <source>
        <dbReference type="ARBA" id="ARBA00022833"/>
    </source>
</evidence>
<evidence type="ECO:0000256" key="5">
    <source>
        <dbReference type="ARBA" id="ARBA00022705"/>
    </source>
</evidence>
<dbReference type="GO" id="GO:0003677">
    <property type="term" value="F:DNA binding"/>
    <property type="evidence" value="ECO:0007669"/>
    <property type="project" value="InterPro"/>
</dbReference>
<dbReference type="PANTHER" id="PTHR23389:SF9">
    <property type="entry name" value="DNA LIGASE"/>
    <property type="match status" value="1"/>
</dbReference>
<name>A0A2G6KEL7_9ACTN</name>
<dbReference type="InterPro" id="IPR033136">
    <property type="entry name" value="DNA_ligase_CS"/>
</dbReference>
<comment type="cofactor">
    <cofactor evidence="15">
        <name>Mg(2+)</name>
        <dbReference type="ChEBI" id="CHEBI:18420"/>
    </cofactor>
    <cofactor evidence="15">
        <name>Mn(2+)</name>
        <dbReference type="ChEBI" id="CHEBI:29035"/>
    </cofactor>
</comment>
<dbReference type="GO" id="GO:0005829">
    <property type="term" value="C:cytosol"/>
    <property type="evidence" value="ECO:0007669"/>
    <property type="project" value="TreeGrafter"/>
</dbReference>